<dbReference type="InterPro" id="IPR022628">
    <property type="entry name" value="S-AdoMet_synt_N"/>
</dbReference>
<evidence type="ECO:0000256" key="1">
    <source>
        <dbReference type="ARBA" id="ARBA00022723"/>
    </source>
</evidence>
<sequence length="130" mass="13934">MNPSSGRRSGKTFLFTSESVGEGHSDKMCDQISDAVLDAYLSQDPDSKVACECVAKTGMILLVGEVTSKAIVDLQSVVRNTIKKIGYDDSSKGFDYKTCNVLVALEPQAGEISDCVFEGRDQEDIGAGDQ</sequence>
<proteinExistence type="predicted"/>
<reference evidence="3 4" key="1">
    <citation type="submission" date="2021-06" db="EMBL/GenBank/DDBJ databases">
        <authorList>
            <person name="Palmer J.M."/>
        </authorList>
    </citation>
    <scope>NUCLEOTIDE SEQUENCE [LARGE SCALE GENOMIC DNA]</scope>
    <source>
        <strain evidence="3 4">XR_2019</strain>
        <tissue evidence="3">Muscle</tissue>
    </source>
</reference>
<dbReference type="EMBL" id="JAHRIM010035152">
    <property type="protein sequence ID" value="MEQ2265984.1"/>
    <property type="molecule type" value="Genomic_DNA"/>
</dbReference>
<dbReference type="SUPFAM" id="SSF55973">
    <property type="entry name" value="S-adenosylmethionine synthetase"/>
    <property type="match status" value="1"/>
</dbReference>
<name>A0ABV0W933_9TELE</name>
<dbReference type="Pfam" id="PF00438">
    <property type="entry name" value="S-AdoMet_synt_N"/>
    <property type="match status" value="1"/>
</dbReference>
<dbReference type="Gene3D" id="3.30.300.10">
    <property type="match status" value="1"/>
</dbReference>
<keyword evidence="1" id="KW-0479">Metal-binding</keyword>
<protein>
    <submittedName>
        <fullName evidence="3">S-adenosylmethionine synthase isoform type-2</fullName>
    </submittedName>
</protein>
<dbReference type="InterPro" id="IPR022636">
    <property type="entry name" value="S-AdoMet_synthetase_sfam"/>
</dbReference>
<feature type="domain" description="S-adenosylmethionine synthetase N-terminal" evidence="2">
    <location>
        <begin position="13"/>
        <end position="109"/>
    </location>
</feature>
<dbReference type="PANTHER" id="PTHR11964">
    <property type="entry name" value="S-ADENOSYLMETHIONINE SYNTHETASE"/>
    <property type="match status" value="1"/>
</dbReference>
<organism evidence="3 4">
    <name type="scientific">Xenotaenia resolanae</name>
    <dbReference type="NCBI Taxonomy" id="208358"/>
    <lineage>
        <taxon>Eukaryota</taxon>
        <taxon>Metazoa</taxon>
        <taxon>Chordata</taxon>
        <taxon>Craniata</taxon>
        <taxon>Vertebrata</taxon>
        <taxon>Euteleostomi</taxon>
        <taxon>Actinopterygii</taxon>
        <taxon>Neopterygii</taxon>
        <taxon>Teleostei</taxon>
        <taxon>Neoteleostei</taxon>
        <taxon>Acanthomorphata</taxon>
        <taxon>Ovalentaria</taxon>
        <taxon>Atherinomorphae</taxon>
        <taxon>Cyprinodontiformes</taxon>
        <taxon>Goodeidae</taxon>
        <taxon>Xenotaenia</taxon>
    </lineage>
</organism>
<keyword evidence="4" id="KW-1185">Reference proteome</keyword>
<accession>A0ABV0W933</accession>
<dbReference type="InterPro" id="IPR002133">
    <property type="entry name" value="S-AdoMet_synthetase"/>
</dbReference>
<evidence type="ECO:0000259" key="2">
    <source>
        <dbReference type="Pfam" id="PF00438"/>
    </source>
</evidence>
<dbReference type="Proteomes" id="UP001444071">
    <property type="component" value="Unassembled WGS sequence"/>
</dbReference>
<evidence type="ECO:0000313" key="4">
    <source>
        <dbReference type="Proteomes" id="UP001444071"/>
    </source>
</evidence>
<gene>
    <name evidence="3" type="primary">MAT2A_3</name>
    <name evidence="3" type="ORF">XENORESO_015758</name>
</gene>
<comment type="caution">
    <text evidence="3">The sequence shown here is derived from an EMBL/GenBank/DDBJ whole genome shotgun (WGS) entry which is preliminary data.</text>
</comment>
<evidence type="ECO:0000313" key="3">
    <source>
        <dbReference type="EMBL" id="MEQ2265984.1"/>
    </source>
</evidence>
<feature type="non-terminal residue" evidence="3">
    <location>
        <position position="130"/>
    </location>
</feature>